<sequence length="193" mass="21931">MKGFTAILMLALAMCLSFSLNTFAAEDNAIKEDWYSKFEFDGIVTEVIEDKIEILSEEVVDIKTKESETRASVRWIPIEKTFKKIGSRSNKIKLYGIKYSSNKKIAVGTHKITINYTWDETWLCDENGAKKRLISSSKKEIINAWREYDSLPGFDVWETHFDKGIGGTVAEAYGDVKSKAGTHSFYNKCACPR</sequence>
<dbReference type="AlphaFoldDB" id="A0A1M6RDW5"/>
<evidence type="ECO:0000313" key="3">
    <source>
        <dbReference type="Proteomes" id="UP000184465"/>
    </source>
</evidence>
<name>A0A1M6RDW5_PARC5</name>
<keyword evidence="1" id="KW-0732">Signal</keyword>
<protein>
    <submittedName>
        <fullName evidence="2">Uncharacterized protein</fullName>
    </submittedName>
</protein>
<reference evidence="2 3" key="1">
    <citation type="submission" date="2016-11" db="EMBL/GenBank/DDBJ databases">
        <authorList>
            <person name="Jaros S."/>
            <person name="Januszkiewicz K."/>
            <person name="Wedrychowicz H."/>
        </authorList>
    </citation>
    <scope>NUCLEOTIDE SEQUENCE [LARGE SCALE GENOMIC DNA]</scope>
    <source>
        <strain evidence="2 3">DSM 15212</strain>
    </source>
</reference>
<proteinExistence type="predicted"/>
<feature type="signal peptide" evidence="1">
    <location>
        <begin position="1"/>
        <end position="24"/>
    </location>
</feature>
<feature type="chain" id="PRO_5039405642" evidence="1">
    <location>
        <begin position="25"/>
        <end position="193"/>
    </location>
</feature>
<dbReference type="EMBL" id="FRAG01000045">
    <property type="protein sequence ID" value="SHK30681.1"/>
    <property type="molecule type" value="Genomic_DNA"/>
</dbReference>
<gene>
    <name evidence="2" type="ORF">SAMN02745912_02930</name>
</gene>
<keyword evidence="3" id="KW-1185">Reference proteome</keyword>
<accession>A0A1M6RDW5</accession>
<dbReference type="Proteomes" id="UP000184465">
    <property type="component" value="Unassembled WGS sequence"/>
</dbReference>
<organism evidence="2 3">
    <name type="scientific">Paramaledivibacter caminithermalis (strain DSM 15212 / CIP 107654 / DViRD3)</name>
    <name type="common">Clostridium caminithermale</name>
    <dbReference type="NCBI Taxonomy" id="1121301"/>
    <lineage>
        <taxon>Bacteria</taxon>
        <taxon>Bacillati</taxon>
        <taxon>Bacillota</taxon>
        <taxon>Clostridia</taxon>
        <taxon>Peptostreptococcales</taxon>
        <taxon>Caminicellaceae</taxon>
        <taxon>Paramaledivibacter</taxon>
    </lineage>
</organism>
<evidence type="ECO:0000313" key="2">
    <source>
        <dbReference type="EMBL" id="SHK30681.1"/>
    </source>
</evidence>
<evidence type="ECO:0000256" key="1">
    <source>
        <dbReference type="SAM" id="SignalP"/>
    </source>
</evidence>
<dbReference type="RefSeq" id="WP_073151661.1">
    <property type="nucleotide sequence ID" value="NZ_FRAG01000045.1"/>
</dbReference>